<dbReference type="Pfam" id="PF04729">
    <property type="entry name" value="ASF1_hist_chap"/>
    <property type="match status" value="1"/>
</dbReference>
<keyword evidence="4" id="KW-0804">Transcription</keyword>
<gene>
    <name evidence="8" type="ORF">GMRT_15240</name>
</gene>
<evidence type="ECO:0000313" key="9">
    <source>
        <dbReference type="Proteomes" id="UP000315496"/>
    </source>
</evidence>
<dbReference type="SUPFAM" id="SSF101546">
    <property type="entry name" value="ASF1-like"/>
    <property type="match status" value="1"/>
</dbReference>
<evidence type="ECO:0000256" key="4">
    <source>
        <dbReference type="ARBA" id="ARBA00023163"/>
    </source>
</evidence>
<dbReference type="InterPro" id="IPR006818">
    <property type="entry name" value="ASF1-like"/>
</dbReference>
<feature type="region of interest" description="Disordered" evidence="7">
    <location>
        <begin position="123"/>
        <end position="186"/>
    </location>
</feature>
<evidence type="ECO:0000256" key="1">
    <source>
        <dbReference type="ARBA" id="ARBA00004123"/>
    </source>
</evidence>
<evidence type="ECO:0000256" key="6">
    <source>
        <dbReference type="ARBA" id="ARBA00023242"/>
    </source>
</evidence>
<comment type="caution">
    <text evidence="8">The sequence shown here is derived from an EMBL/GenBank/DDBJ whole genome shotgun (WGS) entry which is preliminary data.</text>
</comment>
<dbReference type="EMBL" id="VDLU01000002">
    <property type="protein sequence ID" value="TNJ28164.1"/>
    <property type="molecule type" value="Genomic_DNA"/>
</dbReference>
<feature type="compositionally biased region" description="Acidic residues" evidence="7">
    <location>
        <begin position="148"/>
        <end position="176"/>
    </location>
</feature>
<keyword evidence="3" id="KW-0805">Transcription regulation</keyword>
<dbReference type="Gene3D" id="2.60.40.1490">
    <property type="entry name" value="Histone chaperone ASF1-like"/>
    <property type="match status" value="1"/>
</dbReference>
<dbReference type="GO" id="GO:0005634">
    <property type="term" value="C:nucleus"/>
    <property type="evidence" value="ECO:0007669"/>
    <property type="project" value="UniProtKB-SubCell"/>
</dbReference>
<evidence type="ECO:0000256" key="7">
    <source>
        <dbReference type="SAM" id="MobiDB-lite"/>
    </source>
</evidence>
<dbReference type="Proteomes" id="UP000315496">
    <property type="component" value="Chromosome 2"/>
</dbReference>
<keyword evidence="5" id="KW-0143">Chaperone</keyword>
<evidence type="ECO:0000313" key="8">
    <source>
        <dbReference type="EMBL" id="TNJ28164.1"/>
    </source>
</evidence>
<dbReference type="VEuPathDB" id="GiardiaDB:GMRT_15240"/>
<evidence type="ECO:0000256" key="5">
    <source>
        <dbReference type="ARBA" id="ARBA00023186"/>
    </source>
</evidence>
<proteinExistence type="inferred from homology"/>
<comment type="similarity">
    <text evidence="2">Belongs to the ASF1 family.</text>
</comment>
<reference evidence="8 9" key="1">
    <citation type="submission" date="2019-05" db="EMBL/GenBank/DDBJ databases">
        <title>The compact genome of Giardia muris reveals important steps in the evolution of intestinal protozoan parasites.</title>
        <authorList>
            <person name="Xu F."/>
            <person name="Jimenez-Gonzalez A."/>
            <person name="Einarsson E."/>
            <person name="Astvaldsson A."/>
            <person name="Peirasmaki D."/>
            <person name="Eckmann L."/>
            <person name="Andersson J.O."/>
            <person name="Svard S.G."/>
            <person name="Jerlstrom-Hultqvist J."/>
        </authorList>
    </citation>
    <scope>NUCLEOTIDE SEQUENCE [LARGE SCALE GENOMIC DNA]</scope>
    <source>
        <strain evidence="8 9">Roberts-Thomson</strain>
    </source>
</reference>
<evidence type="ECO:0000256" key="3">
    <source>
        <dbReference type="ARBA" id="ARBA00023015"/>
    </source>
</evidence>
<evidence type="ECO:0000256" key="2">
    <source>
        <dbReference type="ARBA" id="ARBA00006051"/>
    </source>
</evidence>
<accession>A0A4Z1SQM8</accession>
<dbReference type="GO" id="GO:0006325">
    <property type="term" value="P:chromatin organization"/>
    <property type="evidence" value="ECO:0007669"/>
    <property type="project" value="InterPro"/>
</dbReference>
<dbReference type="AlphaFoldDB" id="A0A4Z1SQM8"/>
<keyword evidence="6" id="KW-0539">Nucleus</keyword>
<protein>
    <submittedName>
        <fullName evidence="8">ASF1-like histone chaperone</fullName>
    </submittedName>
</protein>
<name>A0A4Z1SQM8_GIAMU</name>
<comment type="subcellular location">
    <subcellularLocation>
        <location evidence="1">Nucleus</location>
    </subcellularLocation>
</comment>
<keyword evidence="9" id="KW-1185">Reference proteome</keyword>
<dbReference type="InterPro" id="IPR036747">
    <property type="entry name" value="ASF1-like_sf"/>
</dbReference>
<organism evidence="8 9">
    <name type="scientific">Giardia muris</name>
    <dbReference type="NCBI Taxonomy" id="5742"/>
    <lineage>
        <taxon>Eukaryota</taxon>
        <taxon>Metamonada</taxon>
        <taxon>Diplomonadida</taxon>
        <taxon>Hexamitidae</taxon>
        <taxon>Giardiinae</taxon>
        <taxon>Giardia</taxon>
    </lineage>
</organism>
<sequence length="224" mass="25336">MEELTLLTDIKLEILNPQALFLEPLRLNIKLKVATTLTEPLQWRVCYMDGISEEQDLLTFSLDPCEPSKRRFTLEIPPPDPLKIDLDGMLTSSVYQLVMVYNGSEVWRHSIFLTFRDNAGIYKPPGDDEISGDEIASKDTPNGSHLDEEVEEDSTEEEGEEVEEGETETEIEDDDEMSQKEPVRKHVVRMASPDIVKTFSRDAVSMGSPKSTAILTRMASKLDE</sequence>